<dbReference type="Pfam" id="PF02310">
    <property type="entry name" value="B12-binding"/>
    <property type="match status" value="1"/>
</dbReference>
<evidence type="ECO:0000256" key="3">
    <source>
        <dbReference type="ARBA" id="ARBA00022723"/>
    </source>
</evidence>
<dbReference type="GO" id="GO:0003824">
    <property type="term" value="F:catalytic activity"/>
    <property type="evidence" value="ECO:0007669"/>
    <property type="project" value="InterPro"/>
</dbReference>
<dbReference type="Proteomes" id="UP001144372">
    <property type="component" value="Unassembled WGS sequence"/>
</dbReference>
<dbReference type="AlphaFoldDB" id="A0A9W6D450"/>
<dbReference type="InterPro" id="IPR006638">
    <property type="entry name" value="Elp3/MiaA/NifB-like_rSAM"/>
</dbReference>
<accession>A0A9W6D450</accession>
<dbReference type="SFLD" id="SFLDG01082">
    <property type="entry name" value="B12-binding_domain_containing"/>
    <property type="match status" value="1"/>
</dbReference>
<dbReference type="Pfam" id="PF04055">
    <property type="entry name" value="Radical_SAM"/>
    <property type="match status" value="1"/>
</dbReference>
<feature type="domain" description="Radical SAM core" evidence="7">
    <location>
        <begin position="196"/>
        <end position="421"/>
    </location>
</feature>
<gene>
    <name evidence="8" type="ORF">DAMNIGENAA_19870</name>
</gene>
<keyword evidence="3" id="KW-0479">Metal-binding</keyword>
<dbReference type="SFLD" id="SFLDG01123">
    <property type="entry name" value="methyltransferase_(Class_B)"/>
    <property type="match status" value="1"/>
</dbReference>
<evidence type="ECO:0000313" key="9">
    <source>
        <dbReference type="Proteomes" id="UP001144372"/>
    </source>
</evidence>
<dbReference type="PANTHER" id="PTHR43409:SF16">
    <property type="entry name" value="SLR0320 PROTEIN"/>
    <property type="match status" value="1"/>
</dbReference>
<keyword evidence="2" id="KW-0949">S-adenosyl-L-methionine</keyword>
<evidence type="ECO:0000256" key="2">
    <source>
        <dbReference type="ARBA" id="ARBA00022691"/>
    </source>
</evidence>
<dbReference type="CDD" id="cd02068">
    <property type="entry name" value="radical_SAM_B12_BD"/>
    <property type="match status" value="1"/>
</dbReference>
<dbReference type="GO" id="GO:0051539">
    <property type="term" value="F:4 iron, 4 sulfur cluster binding"/>
    <property type="evidence" value="ECO:0007669"/>
    <property type="project" value="UniProtKB-KW"/>
</dbReference>
<reference evidence="8" key="1">
    <citation type="submission" date="2022-12" db="EMBL/GenBank/DDBJ databases">
        <title>Reference genome sequencing for broad-spectrum identification of bacterial and archaeal isolates by mass spectrometry.</title>
        <authorList>
            <person name="Sekiguchi Y."/>
            <person name="Tourlousse D.M."/>
        </authorList>
    </citation>
    <scope>NUCLEOTIDE SEQUENCE</scope>
    <source>
        <strain evidence="8">ASRB1</strain>
    </source>
</reference>
<evidence type="ECO:0000256" key="5">
    <source>
        <dbReference type="ARBA" id="ARBA00023014"/>
    </source>
</evidence>
<dbReference type="RefSeq" id="WP_281793862.1">
    <property type="nucleotide sequence ID" value="NZ_BSDR01000001.1"/>
</dbReference>
<proteinExistence type="predicted"/>
<dbReference type="InterPro" id="IPR007197">
    <property type="entry name" value="rSAM"/>
</dbReference>
<feature type="domain" description="B12-binding" evidence="6">
    <location>
        <begin position="20"/>
        <end position="153"/>
    </location>
</feature>
<dbReference type="InterPro" id="IPR058240">
    <property type="entry name" value="rSAM_sf"/>
</dbReference>
<dbReference type="Gene3D" id="3.40.50.280">
    <property type="entry name" value="Cobalamin-binding domain"/>
    <property type="match status" value="1"/>
</dbReference>
<dbReference type="InterPro" id="IPR006158">
    <property type="entry name" value="Cobalamin-bd"/>
</dbReference>
<evidence type="ECO:0000313" key="8">
    <source>
        <dbReference type="EMBL" id="GLI34554.1"/>
    </source>
</evidence>
<dbReference type="GO" id="GO:0005829">
    <property type="term" value="C:cytosol"/>
    <property type="evidence" value="ECO:0007669"/>
    <property type="project" value="TreeGrafter"/>
</dbReference>
<dbReference type="InterPro" id="IPR051198">
    <property type="entry name" value="BchE-like"/>
</dbReference>
<dbReference type="InterPro" id="IPR034466">
    <property type="entry name" value="Methyltransferase_Class_B"/>
</dbReference>
<name>A0A9W6D450_9BACT</name>
<keyword evidence="9" id="KW-1185">Reference proteome</keyword>
<organism evidence="8 9">
    <name type="scientific">Desulforhabdus amnigena</name>
    <dbReference type="NCBI Taxonomy" id="40218"/>
    <lineage>
        <taxon>Bacteria</taxon>
        <taxon>Pseudomonadati</taxon>
        <taxon>Thermodesulfobacteriota</taxon>
        <taxon>Syntrophobacteria</taxon>
        <taxon>Syntrophobacterales</taxon>
        <taxon>Syntrophobacteraceae</taxon>
        <taxon>Desulforhabdus</taxon>
    </lineage>
</organism>
<dbReference type="GO" id="GO:0031419">
    <property type="term" value="F:cobalamin binding"/>
    <property type="evidence" value="ECO:0007669"/>
    <property type="project" value="InterPro"/>
</dbReference>
<dbReference type="PROSITE" id="PS51918">
    <property type="entry name" value="RADICAL_SAM"/>
    <property type="match status" value="1"/>
</dbReference>
<dbReference type="PANTHER" id="PTHR43409">
    <property type="entry name" value="ANAEROBIC MAGNESIUM-PROTOPORPHYRIN IX MONOMETHYL ESTER CYCLASE-RELATED"/>
    <property type="match status" value="1"/>
</dbReference>
<dbReference type="CDD" id="cd01335">
    <property type="entry name" value="Radical_SAM"/>
    <property type="match status" value="1"/>
</dbReference>
<keyword evidence="4" id="KW-0408">Iron</keyword>
<evidence type="ECO:0000259" key="7">
    <source>
        <dbReference type="PROSITE" id="PS51918"/>
    </source>
</evidence>
<dbReference type="InterPro" id="IPR023404">
    <property type="entry name" value="rSAM_horseshoe"/>
</dbReference>
<comment type="caution">
    <text evidence="8">The sequence shown here is derived from an EMBL/GenBank/DDBJ whole genome shotgun (WGS) entry which is preliminary data.</text>
</comment>
<dbReference type="GO" id="GO:0046872">
    <property type="term" value="F:metal ion binding"/>
    <property type="evidence" value="ECO:0007669"/>
    <property type="project" value="UniProtKB-KW"/>
</dbReference>
<sequence>MRVLIVNPPWPGKGFGTRSQNRIIKHRSDKFLQYPIFLAYSASQLKNAGHSVSYIDSVIQDFDLQRTEMEAKKALPDVIFMETTTPSIVADYENLTRLKEATGAGIIVGGPHATYFHRQVLEECPAIDVVIRHEFDTKISSVVSNLRDLKGVAGITYRNDGQIIDNGDGELSEHLDQIPFPDRDTIPWRWYLEAWYSRQPFMNLMTSRGCPYHCSFCLWPQSMYGHKQRFRSIDNVMSEILELVGRYGVRELNIDDGTFTTNKRRVIEFCRRLRREKLDLIWTCNGRVDTLDDEMLSEMKKGGCKMIRLGVESGSQEVLDKIRKGLTLKQIEDGVRMVKRHGIQTLGGFMFGFPYDSRKSVEETLRFAKRLSPDQVQFSIAMCYPGTSLYEYARENHLLLAKSFKEFDMTYGPVVKTLDMEREDLEHILARAYREFYFRPAFVFQTLFNMKNMDEIKRVFRSLMSLVRTIKLHQ</sequence>
<dbReference type="SMART" id="SM00729">
    <property type="entry name" value="Elp3"/>
    <property type="match status" value="1"/>
</dbReference>
<dbReference type="SUPFAM" id="SSF102114">
    <property type="entry name" value="Radical SAM enzymes"/>
    <property type="match status" value="1"/>
</dbReference>
<evidence type="ECO:0000259" key="6">
    <source>
        <dbReference type="PROSITE" id="PS51332"/>
    </source>
</evidence>
<dbReference type="EMBL" id="BSDR01000001">
    <property type="protein sequence ID" value="GLI34554.1"/>
    <property type="molecule type" value="Genomic_DNA"/>
</dbReference>
<evidence type="ECO:0000256" key="1">
    <source>
        <dbReference type="ARBA" id="ARBA00001966"/>
    </source>
</evidence>
<protein>
    <submittedName>
        <fullName evidence="8">B12-binding domain-containing radical SAM protein</fullName>
    </submittedName>
</protein>
<dbReference type="SFLD" id="SFLDS00029">
    <property type="entry name" value="Radical_SAM"/>
    <property type="match status" value="1"/>
</dbReference>
<comment type="cofactor">
    <cofactor evidence="1">
        <name>[4Fe-4S] cluster</name>
        <dbReference type="ChEBI" id="CHEBI:49883"/>
    </cofactor>
</comment>
<keyword evidence="5" id="KW-0411">Iron-sulfur</keyword>
<dbReference type="PROSITE" id="PS51332">
    <property type="entry name" value="B12_BINDING"/>
    <property type="match status" value="1"/>
</dbReference>
<dbReference type="Gene3D" id="3.80.30.20">
    <property type="entry name" value="tm_1862 like domain"/>
    <property type="match status" value="1"/>
</dbReference>
<evidence type="ECO:0000256" key="4">
    <source>
        <dbReference type="ARBA" id="ARBA00023004"/>
    </source>
</evidence>